<dbReference type="STRING" id="7918.ENSLOCP00000012049"/>
<feature type="chain" id="PRO_5004866575" evidence="4">
    <location>
        <begin position="20"/>
        <end position="881"/>
    </location>
</feature>
<dbReference type="PROSITE" id="PS50835">
    <property type="entry name" value="IG_LIKE"/>
    <property type="match status" value="8"/>
</dbReference>
<evidence type="ECO:0000313" key="6">
    <source>
        <dbReference type="Ensembl" id="ENSLOCP00000012049.1"/>
    </source>
</evidence>
<dbReference type="Proteomes" id="UP000018468">
    <property type="component" value="Linkage group LG3"/>
</dbReference>
<sequence length="881" mass="98875">MKLCHFFILISAIKWSVFGHQTGSRYKTKLTADPPWTVVFPGETVTLNCHTSGPGGWKYSWALEKQGTTVPLKDSNGEDGSQYILSSVSESDGGKYWCQAGRGNEQSDSDSHTLAVSNVKASAVVTIDYPDSVVFSGESVTLSCVVKGASGGWRYSWARNTKGRLENLFRSSAEDQQYYTLSPVTVSDSGQYMCQAERGSKPIIQTYPGFHILEVSDPPKSVLTLELEWMEVFITESVTMRCDIPLGSKWIYEWYRDGQEILVDRASSNSINGNRYTILSTAQSDRGNYTCRGHRSRKSVYSETSNAVTLQLTSIPKPVLSLETAWTEFYSGEIIFLKCCINSTEWTYDWYRDGQKLAVDKSDFNSNKENRYTIPFASQSNKGSYTCRGQHSRRSLYSETSNAVTLDVSEILPKPNILQDPPSELIYTEDTVTLRCGFGGHSTGWKYLWHKDTQALSDTHSVSTDGSCFKISSAALSDSGEYWCQALRGEVNFYSLHSDSLKLEIRARAKAVLTLESGWTEIFITERVTLRCEIQGDSTEWIYTWYRNGQELPIDKTASSRGNEDTYTILSAEQSHSGEYICKVKSNKNSFFFNNSNSVTLKVSEIKPKPNLTQDLPIGKIYTGDRVALSCGFVETSTGWEYLWYKEPVQNNTESNRTVGSNYTIDSAVVSNSGEYRCQARRGTVHFHSQRSDTLTLNITVEARPQAVITLETAWTKIFSTNNMVLRCEVQASSIEWNYTWYRDGSMSDLSSRNGDRYTVISDNELYKSAYTCRGERITEPFYSVTSDSFVPQDILHKWICVMGISGFLILLILLIIVVVLCRRSQKLGKLAESDGFYESIDPLTESHSTSNSGLTNKVAFYSATNLKLKNQGTQNSGVTN</sequence>
<dbReference type="OrthoDB" id="10012075at2759"/>
<feature type="signal peptide" evidence="4">
    <location>
        <begin position="1"/>
        <end position="19"/>
    </location>
</feature>
<reference evidence="6" key="2">
    <citation type="submission" date="2025-08" db="UniProtKB">
        <authorList>
            <consortium name="Ensembl"/>
        </authorList>
    </citation>
    <scope>IDENTIFICATION</scope>
</reference>
<dbReference type="InterPro" id="IPR050488">
    <property type="entry name" value="Ig_Fc_receptor"/>
</dbReference>
<name>W5MUJ0_LEPOC</name>
<dbReference type="InterPro" id="IPR003599">
    <property type="entry name" value="Ig_sub"/>
</dbReference>
<feature type="domain" description="Ig-like" evidence="5">
    <location>
        <begin position="610"/>
        <end position="696"/>
    </location>
</feature>
<dbReference type="HOGENOM" id="CLU_305162_0_0_1"/>
<feature type="domain" description="Ig-like" evidence="5">
    <location>
        <begin position="219"/>
        <end position="309"/>
    </location>
</feature>
<keyword evidence="3" id="KW-0812">Transmembrane</keyword>
<protein>
    <submittedName>
        <fullName evidence="6">Fc receptor-like protein 5</fullName>
    </submittedName>
</protein>
<dbReference type="GeneTree" id="ENSGT00940000165428"/>
<dbReference type="Gene3D" id="2.60.40.10">
    <property type="entry name" value="Immunoglobulins"/>
    <property type="match status" value="8"/>
</dbReference>
<evidence type="ECO:0000256" key="3">
    <source>
        <dbReference type="SAM" id="Phobius"/>
    </source>
</evidence>
<dbReference type="InterPro" id="IPR003598">
    <property type="entry name" value="Ig_sub2"/>
</dbReference>
<keyword evidence="3" id="KW-1133">Transmembrane helix</keyword>
<dbReference type="InterPro" id="IPR013783">
    <property type="entry name" value="Ig-like_fold"/>
</dbReference>
<evidence type="ECO:0000313" key="7">
    <source>
        <dbReference type="Proteomes" id="UP000018468"/>
    </source>
</evidence>
<dbReference type="Pfam" id="PF13927">
    <property type="entry name" value="Ig_3"/>
    <property type="match status" value="4"/>
</dbReference>
<feature type="domain" description="Ig-like" evidence="5">
    <location>
        <begin position="526"/>
        <end position="600"/>
    </location>
</feature>
<feature type="domain" description="Ig-like" evidence="5">
    <location>
        <begin position="705"/>
        <end position="774"/>
    </location>
</feature>
<dbReference type="GO" id="GO:0007166">
    <property type="term" value="P:cell surface receptor signaling pathway"/>
    <property type="evidence" value="ECO:0000318"/>
    <property type="project" value="GO_Central"/>
</dbReference>
<dbReference type="OMA" id="INSTEWT"/>
<evidence type="ECO:0000259" key="5">
    <source>
        <dbReference type="PROSITE" id="PS50835"/>
    </source>
</evidence>
<dbReference type="AlphaFoldDB" id="W5MUJ0"/>
<keyword evidence="3" id="KW-0472">Membrane</keyword>
<dbReference type="GeneID" id="102696695"/>
<dbReference type="InterPro" id="IPR007110">
    <property type="entry name" value="Ig-like_dom"/>
</dbReference>
<reference evidence="7" key="1">
    <citation type="submission" date="2011-12" db="EMBL/GenBank/DDBJ databases">
        <title>The Draft Genome of Lepisosteus oculatus.</title>
        <authorList>
            <consortium name="The Broad Institute Genome Assembly &amp; Analysis Group"/>
            <consortium name="Computational R&amp;D Group"/>
            <consortium name="and Sequencing Platform"/>
            <person name="Di Palma F."/>
            <person name="Alfoldi J."/>
            <person name="Johnson J."/>
            <person name="Berlin A."/>
            <person name="Gnerre S."/>
            <person name="Jaffe D."/>
            <person name="MacCallum I."/>
            <person name="Young S."/>
            <person name="Walker B.J."/>
            <person name="Lander E.S."/>
            <person name="Lindblad-Toh K."/>
        </authorList>
    </citation>
    <scope>NUCLEOTIDE SEQUENCE [LARGE SCALE GENOMIC DNA]</scope>
</reference>
<dbReference type="GO" id="GO:0009897">
    <property type="term" value="C:external side of plasma membrane"/>
    <property type="evidence" value="ECO:0000318"/>
    <property type="project" value="GO_Central"/>
</dbReference>
<dbReference type="SMART" id="SM00408">
    <property type="entry name" value="IGc2"/>
    <property type="match status" value="7"/>
</dbReference>
<dbReference type="InParanoid" id="W5MUJ0"/>
<dbReference type="Pfam" id="PF13895">
    <property type="entry name" value="Ig_2"/>
    <property type="match status" value="3"/>
</dbReference>
<organism evidence="6 7">
    <name type="scientific">Lepisosteus oculatus</name>
    <name type="common">Spotted gar</name>
    <dbReference type="NCBI Taxonomy" id="7918"/>
    <lineage>
        <taxon>Eukaryota</taxon>
        <taxon>Metazoa</taxon>
        <taxon>Chordata</taxon>
        <taxon>Craniata</taxon>
        <taxon>Vertebrata</taxon>
        <taxon>Euteleostomi</taxon>
        <taxon>Actinopterygii</taxon>
        <taxon>Neopterygii</taxon>
        <taxon>Holostei</taxon>
        <taxon>Semionotiformes</taxon>
        <taxon>Lepisosteidae</taxon>
        <taxon>Lepisosteus</taxon>
    </lineage>
</organism>
<dbReference type="eggNOG" id="ENOG502S65W">
    <property type="taxonomic scope" value="Eukaryota"/>
</dbReference>
<feature type="transmembrane region" description="Helical" evidence="3">
    <location>
        <begin position="796"/>
        <end position="821"/>
    </location>
</feature>
<dbReference type="Ensembl" id="ENSLOCT00000012070.1">
    <property type="protein sequence ID" value="ENSLOCP00000012049.1"/>
    <property type="gene ID" value="ENSLOCG00000009857.1"/>
</dbReference>
<dbReference type="EMBL" id="AHAT01014174">
    <property type="status" value="NOT_ANNOTATED_CDS"/>
    <property type="molecule type" value="Genomic_DNA"/>
</dbReference>
<proteinExistence type="predicted"/>
<dbReference type="GO" id="GO:0006955">
    <property type="term" value="P:immune response"/>
    <property type="evidence" value="ECO:0000318"/>
    <property type="project" value="GO_Central"/>
</dbReference>
<feature type="domain" description="Ig-like" evidence="5">
    <location>
        <begin position="415"/>
        <end position="486"/>
    </location>
</feature>
<dbReference type="PANTHER" id="PTHR11481">
    <property type="entry name" value="IMMUNOGLOBULIN FC RECEPTOR"/>
    <property type="match status" value="1"/>
</dbReference>
<evidence type="ECO:0000256" key="1">
    <source>
        <dbReference type="ARBA" id="ARBA00022729"/>
    </source>
</evidence>
<dbReference type="EMBL" id="AHAT01014175">
    <property type="status" value="NOT_ANNOTATED_CDS"/>
    <property type="molecule type" value="Genomic_DNA"/>
</dbReference>
<feature type="domain" description="Ig-like" evidence="5">
    <location>
        <begin position="28"/>
        <end position="115"/>
    </location>
</feature>
<dbReference type="InterPro" id="IPR036179">
    <property type="entry name" value="Ig-like_dom_sf"/>
</dbReference>
<keyword evidence="2" id="KW-1015">Disulfide bond</keyword>
<feature type="domain" description="Ig-like" evidence="5">
    <location>
        <begin position="122"/>
        <end position="204"/>
    </location>
</feature>
<dbReference type="SMART" id="SM00409">
    <property type="entry name" value="IG"/>
    <property type="match status" value="7"/>
</dbReference>
<keyword evidence="1 4" id="KW-0732">Signal</keyword>
<dbReference type="Bgee" id="ENSLOCG00000009857">
    <property type="expression patterns" value="Expressed in intestine and 5 other cell types or tissues"/>
</dbReference>
<dbReference type="SUPFAM" id="SSF48726">
    <property type="entry name" value="Immunoglobulin"/>
    <property type="match status" value="8"/>
</dbReference>
<accession>W5MUJ0</accession>
<feature type="domain" description="Ig-like" evidence="5">
    <location>
        <begin position="318"/>
        <end position="405"/>
    </location>
</feature>
<dbReference type="PANTHER" id="PTHR11481:SF112">
    <property type="entry name" value="FC RECEPTOR-LIKE PROTEIN 4-RELATED"/>
    <property type="match status" value="1"/>
</dbReference>
<keyword evidence="7" id="KW-1185">Reference proteome</keyword>
<dbReference type="GO" id="GO:0004888">
    <property type="term" value="F:transmembrane signaling receptor activity"/>
    <property type="evidence" value="ECO:0000318"/>
    <property type="project" value="GO_Central"/>
</dbReference>
<reference evidence="6" key="3">
    <citation type="submission" date="2025-09" db="UniProtKB">
        <authorList>
            <consortium name="Ensembl"/>
        </authorList>
    </citation>
    <scope>IDENTIFICATION</scope>
</reference>
<evidence type="ECO:0000256" key="2">
    <source>
        <dbReference type="ARBA" id="ARBA00023157"/>
    </source>
</evidence>
<evidence type="ECO:0000256" key="4">
    <source>
        <dbReference type="SAM" id="SignalP"/>
    </source>
</evidence>
<dbReference type="KEGG" id="loc:102696695"/>